<proteinExistence type="predicted"/>
<comment type="caution">
    <text evidence="2">The sequence shown here is derived from an EMBL/GenBank/DDBJ whole genome shotgun (WGS) entry which is preliminary data.</text>
</comment>
<feature type="compositionally biased region" description="Acidic residues" evidence="1">
    <location>
        <begin position="46"/>
        <end position="65"/>
    </location>
</feature>
<evidence type="ECO:0000313" key="3">
    <source>
        <dbReference type="Proteomes" id="UP000314294"/>
    </source>
</evidence>
<organism evidence="2 3">
    <name type="scientific">Liparis tanakae</name>
    <name type="common">Tanaka's snailfish</name>
    <dbReference type="NCBI Taxonomy" id="230148"/>
    <lineage>
        <taxon>Eukaryota</taxon>
        <taxon>Metazoa</taxon>
        <taxon>Chordata</taxon>
        <taxon>Craniata</taxon>
        <taxon>Vertebrata</taxon>
        <taxon>Euteleostomi</taxon>
        <taxon>Actinopterygii</taxon>
        <taxon>Neopterygii</taxon>
        <taxon>Teleostei</taxon>
        <taxon>Neoteleostei</taxon>
        <taxon>Acanthomorphata</taxon>
        <taxon>Eupercaria</taxon>
        <taxon>Perciformes</taxon>
        <taxon>Cottioidei</taxon>
        <taxon>Cottales</taxon>
        <taxon>Liparidae</taxon>
        <taxon>Liparis</taxon>
    </lineage>
</organism>
<reference evidence="2 3" key="1">
    <citation type="submission" date="2019-03" db="EMBL/GenBank/DDBJ databases">
        <title>First draft genome of Liparis tanakae, snailfish: a comprehensive survey of snailfish specific genes.</title>
        <authorList>
            <person name="Kim W."/>
            <person name="Song I."/>
            <person name="Jeong J.-H."/>
            <person name="Kim D."/>
            <person name="Kim S."/>
            <person name="Ryu S."/>
            <person name="Song J.Y."/>
            <person name="Lee S.K."/>
        </authorList>
    </citation>
    <scope>NUCLEOTIDE SEQUENCE [LARGE SCALE GENOMIC DNA]</scope>
    <source>
        <tissue evidence="2">Muscle</tissue>
    </source>
</reference>
<evidence type="ECO:0000256" key="1">
    <source>
        <dbReference type="SAM" id="MobiDB-lite"/>
    </source>
</evidence>
<accession>A0A4Z2GH08</accession>
<name>A0A4Z2GH08_9TELE</name>
<keyword evidence="3" id="KW-1185">Reference proteome</keyword>
<gene>
    <name evidence="2" type="ORF">EYF80_037375</name>
</gene>
<feature type="region of interest" description="Disordered" evidence="1">
    <location>
        <begin position="40"/>
        <end position="95"/>
    </location>
</feature>
<protein>
    <submittedName>
        <fullName evidence="2">Uncharacterized protein</fullName>
    </submittedName>
</protein>
<sequence>MLLYMLPFSTSRLTRMMQQSSTCWFDSVEYVDTADTERLCEREADSGVEEETEEEDALLEPEAEPDVSREEREPPPTFLSCPSGESDRKLAFTSSRSDPLELTERFMMPPFFLARSVLLADSDRASISQDRL</sequence>
<dbReference type="Proteomes" id="UP000314294">
    <property type="component" value="Unassembled WGS sequence"/>
</dbReference>
<evidence type="ECO:0000313" key="2">
    <source>
        <dbReference type="EMBL" id="TNN52415.1"/>
    </source>
</evidence>
<dbReference type="EMBL" id="SRLO01000548">
    <property type="protein sequence ID" value="TNN52415.1"/>
    <property type="molecule type" value="Genomic_DNA"/>
</dbReference>
<dbReference type="AlphaFoldDB" id="A0A4Z2GH08"/>